<organism evidence="2">
    <name type="scientific">marine metagenome</name>
    <dbReference type="NCBI Taxonomy" id="408172"/>
    <lineage>
        <taxon>unclassified sequences</taxon>
        <taxon>metagenomes</taxon>
        <taxon>ecological metagenomes</taxon>
    </lineage>
</organism>
<feature type="non-terminal residue" evidence="2">
    <location>
        <position position="228"/>
    </location>
</feature>
<dbReference type="AlphaFoldDB" id="A0A383EYH1"/>
<sequence>IFVSDGENSVNTSFVITVTPVNDPPLEFGLISPTVLDTFEINTSTDETIPFTWESSYDVDSDLTYKLTVTLDYPGNVYTQDYLNIADSSTSISAYEYAVFMTNLNLTLWTLNYIVEVSDEEFTVISQAGEFVLSNTLLSIDSGIIPEVFALHQNYPNPFNPVTSLRYDLPEDGFVNITIYDMMGRIVRSLVNSKQAAGYHSIKWNATNNKNEPVSAGLYLYTIQAGEF</sequence>
<feature type="domain" description="FlgD/Vpr Ig-like" evidence="1">
    <location>
        <begin position="174"/>
        <end position="225"/>
    </location>
</feature>
<reference evidence="2" key="1">
    <citation type="submission" date="2018-05" db="EMBL/GenBank/DDBJ databases">
        <authorList>
            <person name="Lanie J.A."/>
            <person name="Ng W.-L."/>
            <person name="Kazmierczak K.M."/>
            <person name="Andrzejewski T.M."/>
            <person name="Davidsen T.M."/>
            <person name="Wayne K.J."/>
            <person name="Tettelin H."/>
            <person name="Glass J.I."/>
            <person name="Rusch D."/>
            <person name="Podicherti R."/>
            <person name="Tsui H.-C.T."/>
            <person name="Winkler M.E."/>
        </authorList>
    </citation>
    <scope>NUCLEOTIDE SEQUENCE</scope>
</reference>
<gene>
    <name evidence="2" type="ORF">METZ01_LOCUS514337</name>
</gene>
<evidence type="ECO:0000259" key="1">
    <source>
        <dbReference type="Pfam" id="PF13860"/>
    </source>
</evidence>
<dbReference type="EMBL" id="UINC01229681">
    <property type="protein sequence ID" value="SVE61483.1"/>
    <property type="molecule type" value="Genomic_DNA"/>
</dbReference>
<dbReference type="NCBIfam" id="TIGR04183">
    <property type="entry name" value="Por_Secre_tail"/>
    <property type="match status" value="1"/>
</dbReference>
<dbReference type="Pfam" id="PF13860">
    <property type="entry name" value="FlgD_ig"/>
    <property type="match status" value="1"/>
</dbReference>
<proteinExistence type="predicted"/>
<dbReference type="InterPro" id="IPR026444">
    <property type="entry name" value="Secre_tail"/>
</dbReference>
<evidence type="ECO:0000313" key="2">
    <source>
        <dbReference type="EMBL" id="SVE61483.1"/>
    </source>
</evidence>
<feature type="non-terminal residue" evidence="2">
    <location>
        <position position="1"/>
    </location>
</feature>
<dbReference type="Gene3D" id="2.60.40.4070">
    <property type="match status" value="1"/>
</dbReference>
<name>A0A383EYH1_9ZZZZ</name>
<dbReference type="InterPro" id="IPR025965">
    <property type="entry name" value="FlgD/Vpr_Ig-like"/>
</dbReference>
<accession>A0A383EYH1</accession>
<protein>
    <recommendedName>
        <fullName evidence="1">FlgD/Vpr Ig-like domain-containing protein</fullName>
    </recommendedName>
</protein>